<organism evidence="2 3">
    <name type="scientific">Pseudonocardia sulfidoxydans NBRC 16205</name>
    <dbReference type="NCBI Taxonomy" id="1223511"/>
    <lineage>
        <taxon>Bacteria</taxon>
        <taxon>Bacillati</taxon>
        <taxon>Actinomycetota</taxon>
        <taxon>Actinomycetes</taxon>
        <taxon>Pseudonocardiales</taxon>
        <taxon>Pseudonocardiaceae</taxon>
        <taxon>Pseudonocardia</taxon>
    </lineage>
</organism>
<dbReference type="Pfam" id="PF03976">
    <property type="entry name" value="PPK2"/>
    <property type="match status" value="1"/>
</dbReference>
<dbReference type="InterPro" id="IPR022488">
    <property type="entry name" value="PPK2-related"/>
</dbReference>
<sequence length="291" mass="32149">MQRYRARMATTTRSARETFRVPQGGVDLSAIDPGATPIGPQGKGKAAKAMTELGARLDARQEALYAAAVGGTSPRAVLLVLQGMDTSGKGGVISHVAGLVNPQGLHIASFKRPTPEELAHDFLWRIRKQVPHAGMIGVFDRSHYEDVLVVRVDGLVGEPEWRSRYERINAFEAEFDEQGVAIVKCMLHISPQTQAERLAARLDDPQKHWKYNPGDLDARAKWTDYQAAYADALAHCDTHAAPWYVVPSDRKWYRNWAVAALLAETLDAIDPQYPPADFDVEAEKARVRAAV</sequence>
<keyword evidence="3" id="KW-1185">Reference proteome</keyword>
<evidence type="ECO:0000313" key="2">
    <source>
        <dbReference type="EMBL" id="GEL24577.1"/>
    </source>
</evidence>
<dbReference type="EMBL" id="BJVJ01000036">
    <property type="protein sequence ID" value="GEL24577.1"/>
    <property type="molecule type" value="Genomic_DNA"/>
</dbReference>
<dbReference type="AlphaFoldDB" id="A0A511DJI2"/>
<evidence type="ECO:0000313" key="3">
    <source>
        <dbReference type="Proteomes" id="UP000321685"/>
    </source>
</evidence>
<reference evidence="2 3" key="1">
    <citation type="submission" date="2019-07" db="EMBL/GenBank/DDBJ databases">
        <title>Whole genome shotgun sequence of Pseudonocardia sulfidoxydans NBRC 16205.</title>
        <authorList>
            <person name="Hosoyama A."/>
            <person name="Uohara A."/>
            <person name="Ohji S."/>
            <person name="Ichikawa N."/>
        </authorList>
    </citation>
    <scope>NUCLEOTIDE SEQUENCE [LARGE SCALE GENOMIC DNA]</scope>
    <source>
        <strain evidence="2 3">NBRC 16205</strain>
    </source>
</reference>
<comment type="caution">
    <text evidence="2">The sequence shown here is derived from an EMBL/GenBank/DDBJ whole genome shotgun (WGS) entry which is preliminary data.</text>
</comment>
<dbReference type="Proteomes" id="UP000321685">
    <property type="component" value="Unassembled WGS sequence"/>
</dbReference>
<dbReference type="GO" id="GO:0016776">
    <property type="term" value="F:phosphotransferase activity, phosphate group as acceptor"/>
    <property type="evidence" value="ECO:0007669"/>
    <property type="project" value="InterPro"/>
</dbReference>
<feature type="domain" description="Polyphosphate kinase-2-related" evidence="1">
    <location>
        <begin position="75"/>
        <end position="270"/>
    </location>
</feature>
<dbReference type="GO" id="GO:0006797">
    <property type="term" value="P:polyphosphate metabolic process"/>
    <property type="evidence" value="ECO:0007669"/>
    <property type="project" value="InterPro"/>
</dbReference>
<dbReference type="InterPro" id="IPR027417">
    <property type="entry name" value="P-loop_NTPase"/>
</dbReference>
<dbReference type="PANTHER" id="PTHR34383">
    <property type="entry name" value="POLYPHOSPHATE:AMP PHOSPHOTRANSFERASE-RELATED"/>
    <property type="match status" value="1"/>
</dbReference>
<proteinExistence type="predicted"/>
<dbReference type="NCBIfam" id="TIGR03709">
    <property type="entry name" value="PPK2_rel_1"/>
    <property type="match status" value="1"/>
</dbReference>
<protein>
    <submittedName>
        <fullName evidence="2">Polyphosphate--nucleotide phosphotransferase</fullName>
    </submittedName>
</protein>
<dbReference type="InterPro" id="IPR022300">
    <property type="entry name" value="PPK2-rel_1"/>
</dbReference>
<gene>
    <name evidence="2" type="ORF">PSU4_35310</name>
</gene>
<accession>A0A511DJI2</accession>
<dbReference type="SUPFAM" id="SSF52540">
    <property type="entry name" value="P-loop containing nucleoside triphosphate hydrolases"/>
    <property type="match status" value="1"/>
</dbReference>
<keyword evidence="2" id="KW-0808">Transferase</keyword>
<dbReference type="Gene3D" id="3.40.50.300">
    <property type="entry name" value="P-loop containing nucleotide triphosphate hydrolases"/>
    <property type="match status" value="1"/>
</dbReference>
<dbReference type="PANTHER" id="PTHR34383:SF3">
    <property type="entry name" value="POLYPHOSPHATE:AMP PHOSPHOTRANSFERASE"/>
    <property type="match status" value="1"/>
</dbReference>
<evidence type="ECO:0000259" key="1">
    <source>
        <dbReference type="Pfam" id="PF03976"/>
    </source>
</evidence>
<name>A0A511DJI2_9PSEU</name>